<evidence type="ECO:0000313" key="4">
    <source>
        <dbReference type="EnsemblPlants" id="EMT14246"/>
    </source>
</evidence>
<keyword evidence="3" id="KW-0378">Hydrolase</keyword>
<dbReference type="EnsemblPlants" id="EMT14246">
    <property type="protein sequence ID" value="EMT14246"/>
    <property type="gene ID" value="F775_08362"/>
</dbReference>
<name>N1QWR2_AEGTA</name>
<evidence type="ECO:0000256" key="2">
    <source>
        <dbReference type="ARBA" id="ARBA00022670"/>
    </source>
</evidence>
<dbReference type="GO" id="GO:0008233">
    <property type="term" value="F:peptidase activity"/>
    <property type="evidence" value="ECO:0007669"/>
    <property type="project" value="UniProtKB-KW"/>
</dbReference>
<dbReference type="Gene3D" id="2.40.70.10">
    <property type="entry name" value="Acid Proteases"/>
    <property type="match status" value="2"/>
</dbReference>
<dbReference type="InterPro" id="IPR021109">
    <property type="entry name" value="Peptidase_aspartic_dom_sf"/>
</dbReference>
<reference evidence="4" key="1">
    <citation type="submission" date="2015-06" db="UniProtKB">
        <authorList>
            <consortium name="EnsemblPlants"/>
        </authorList>
    </citation>
    <scope>IDENTIFICATION</scope>
</reference>
<protein>
    <submittedName>
        <fullName evidence="4">Aspartic proteinase nepenthesin-2</fullName>
    </submittedName>
</protein>
<dbReference type="AlphaFoldDB" id="N1QWR2"/>
<dbReference type="InterPro" id="IPR032799">
    <property type="entry name" value="TAXi_C"/>
</dbReference>
<dbReference type="InterPro" id="IPR033121">
    <property type="entry name" value="PEPTIDASE_A1"/>
</dbReference>
<dbReference type="Pfam" id="PF14543">
    <property type="entry name" value="TAXi_N"/>
    <property type="match status" value="1"/>
</dbReference>
<dbReference type="GO" id="GO:0005576">
    <property type="term" value="C:extracellular region"/>
    <property type="evidence" value="ECO:0007669"/>
    <property type="project" value="TreeGrafter"/>
</dbReference>
<dbReference type="ExpressionAtlas" id="N1QWR2">
    <property type="expression patterns" value="baseline"/>
</dbReference>
<proteinExistence type="inferred from homology"/>
<dbReference type="PROSITE" id="PS51767">
    <property type="entry name" value="PEPTIDASE_A1"/>
    <property type="match status" value="1"/>
</dbReference>
<dbReference type="InterPro" id="IPR032861">
    <property type="entry name" value="TAXi_N"/>
</dbReference>
<sequence>MEAMPLLLFLALLVLPAYCLQSPRQSYHLELARVDAADTGSLNISDHELLRRAIQRSRDRLASITPRLYPTRNRKVVVGEAPVLSAGGEYLVKLGLGTPQHCFTAAIDTASDLIWTQCQPCVKCYRQKDPVFNPMASTTYAVVPCNSDTCDELDTHRCGRSGSEDDDDDDVCQYTYTSAGRLVLGADATAMRNASDRIVVPMSINPRYPSYYYLNLNGLSIGDKAMSSSFRSIMNATTPGTSDPDPNVAASPMPVSGDGDGGGGTGPNAFGMIIDIASTITFLEESLYEELVDDLEEEIRLPRGSGSSLGLDLCFILPNGVPMSRVYAPSMSLAFDGEWLKLEKELLFVEDRESGMMCLMIGKTDGVSILGNYQQQNIQVMYNLRRERITFVKTNCESMTH</sequence>
<organism evidence="4">
    <name type="scientific">Aegilops tauschii</name>
    <name type="common">Tausch's goatgrass</name>
    <name type="synonym">Aegilops squarrosa</name>
    <dbReference type="NCBI Taxonomy" id="37682"/>
    <lineage>
        <taxon>Eukaryota</taxon>
        <taxon>Viridiplantae</taxon>
        <taxon>Streptophyta</taxon>
        <taxon>Embryophyta</taxon>
        <taxon>Tracheophyta</taxon>
        <taxon>Spermatophyta</taxon>
        <taxon>Magnoliopsida</taxon>
        <taxon>Liliopsida</taxon>
        <taxon>Poales</taxon>
        <taxon>Poaceae</taxon>
        <taxon>BOP clade</taxon>
        <taxon>Pooideae</taxon>
        <taxon>Triticodae</taxon>
        <taxon>Triticeae</taxon>
        <taxon>Triticinae</taxon>
        <taxon>Aegilops</taxon>
    </lineage>
</organism>
<accession>N1QWR2</accession>
<dbReference type="GO" id="GO:0006508">
    <property type="term" value="P:proteolysis"/>
    <property type="evidence" value="ECO:0007669"/>
    <property type="project" value="UniProtKB-KW"/>
</dbReference>
<keyword evidence="2" id="KW-0645">Protease</keyword>
<dbReference type="InterPro" id="IPR051708">
    <property type="entry name" value="Plant_Aspart_Prot_A1"/>
</dbReference>
<dbReference type="Pfam" id="PF14541">
    <property type="entry name" value="TAXi_C"/>
    <property type="match status" value="1"/>
</dbReference>
<dbReference type="SUPFAM" id="SSF50630">
    <property type="entry name" value="Acid proteases"/>
    <property type="match status" value="1"/>
</dbReference>
<evidence type="ECO:0000256" key="3">
    <source>
        <dbReference type="ARBA" id="ARBA00022801"/>
    </source>
</evidence>
<dbReference type="PANTHER" id="PTHR47967:SF6">
    <property type="entry name" value="ASPARTYL PROTEASE 37"/>
    <property type="match status" value="1"/>
</dbReference>
<comment type="similarity">
    <text evidence="1">Belongs to the peptidase A1 family.</text>
</comment>
<dbReference type="PANTHER" id="PTHR47967">
    <property type="entry name" value="OS07G0603500 PROTEIN-RELATED"/>
    <property type="match status" value="1"/>
</dbReference>
<evidence type="ECO:0000256" key="1">
    <source>
        <dbReference type="ARBA" id="ARBA00007447"/>
    </source>
</evidence>